<protein>
    <submittedName>
        <fullName evidence="1">Uncharacterized protein</fullName>
    </submittedName>
</protein>
<name>A0A1Y1VH81_9FUNG</name>
<dbReference type="AlphaFoldDB" id="A0A1Y1VH81"/>
<organism evidence="1 2">
    <name type="scientific">Piromyces finnis</name>
    <dbReference type="NCBI Taxonomy" id="1754191"/>
    <lineage>
        <taxon>Eukaryota</taxon>
        <taxon>Fungi</taxon>
        <taxon>Fungi incertae sedis</taxon>
        <taxon>Chytridiomycota</taxon>
        <taxon>Chytridiomycota incertae sedis</taxon>
        <taxon>Neocallimastigomycetes</taxon>
        <taxon>Neocallimastigales</taxon>
        <taxon>Neocallimastigaceae</taxon>
        <taxon>Piromyces</taxon>
    </lineage>
</organism>
<evidence type="ECO:0000313" key="2">
    <source>
        <dbReference type="Proteomes" id="UP000193719"/>
    </source>
</evidence>
<reference evidence="1 2" key="2">
    <citation type="submission" date="2016-08" db="EMBL/GenBank/DDBJ databases">
        <title>Pervasive Adenine N6-methylation of Active Genes in Fungi.</title>
        <authorList>
            <consortium name="DOE Joint Genome Institute"/>
            <person name="Mondo S.J."/>
            <person name="Dannebaum R.O."/>
            <person name="Kuo R.C."/>
            <person name="Labutti K."/>
            <person name="Haridas S."/>
            <person name="Kuo A."/>
            <person name="Salamov A."/>
            <person name="Ahrendt S.R."/>
            <person name="Lipzen A."/>
            <person name="Sullivan W."/>
            <person name="Andreopoulos W.B."/>
            <person name="Clum A."/>
            <person name="Lindquist E."/>
            <person name="Daum C."/>
            <person name="Ramamoorthy G.K."/>
            <person name="Gryganskyi A."/>
            <person name="Culley D."/>
            <person name="Magnuson J.K."/>
            <person name="James T.Y."/>
            <person name="O'Malley M.A."/>
            <person name="Stajich J.E."/>
            <person name="Spatafora J.W."/>
            <person name="Visel A."/>
            <person name="Grigoriev I.V."/>
        </authorList>
    </citation>
    <scope>NUCLEOTIDE SEQUENCE [LARGE SCALE GENOMIC DNA]</scope>
    <source>
        <strain evidence="2">finn</strain>
    </source>
</reference>
<evidence type="ECO:0000313" key="1">
    <source>
        <dbReference type="EMBL" id="ORX55500.1"/>
    </source>
</evidence>
<gene>
    <name evidence="1" type="ORF">BCR36DRAFT_410419</name>
</gene>
<dbReference type="EMBL" id="MCFH01000009">
    <property type="protein sequence ID" value="ORX55500.1"/>
    <property type="molecule type" value="Genomic_DNA"/>
</dbReference>
<dbReference type="Proteomes" id="UP000193719">
    <property type="component" value="Unassembled WGS sequence"/>
</dbReference>
<sequence length="489" mass="57102">MCFKKRISKNSQEFFHIKYSNKNNNCDINISIPSHTNIMMDKNSQSYISEIASNKNKIYTPSSNFCNNIIKSYNYSLKKDLNEHSYTNSSISSNLNSNIINYQLKKEKHKKKINSKKNYNKRKTSMRDDFDFDILLNRIKQVVSNENNIKRNTSYSDEKYNCNFPCYYNNNKENIDEEKLLLKVKKALTRNPKNINTSCHYQNQISYSNCKYNCNTLNKNNDFNNNYSKILLDSISEIPSFDENTSNKSIISMINKKSKNKNHHLNPPKSNQNYAYIFSFQHHCPNINQNNNDPNKNIKNSVVNEKNNIINNLNGLINNNKNNYIDMNSGDRTSFDFVKSTNSINKNKYKSNNIDDTFKIDGALKDKNDIYLDIPCSNYNTLDNKSTVKDLSVIDSFSINNIPKIEYNTFIDNTDETMFDKLFVPIIEKYINPTQASGLDINNNNNNPINNTNYNNNNQMNNKNKKLTFSDFSYDSKNYLMNYGLMNKR</sequence>
<comment type="caution">
    <text evidence="1">The sequence shown here is derived from an EMBL/GenBank/DDBJ whole genome shotgun (WGS) entry which is preliminary data.</text>
</comment>
<keyword evidence="2" id="KW-1185">Reference proteome</keyword>
<accession>A0A1Y1VH81</accession>
<reference evidence="1 2" key="1">
    <citation type="submission" date="2016-08" db="EMBL/GenBank/DDBJ databases">
        <title>Genomes of anaerobic fungi encode conserved fungal cellulosomes for biomass hydrolysis.</title>
        <authorList>
            <consortium name="DOE Joint Genome Institute"/>
            <person name="Haitjema C.H."/>
            <person name="Gilmore S.P."/>
            <person name="Henske J.K."/>
            <person name="Solomon K.V."/>
            <person name="De Groot R."/>
            <person name="Kuo A."/>
            <person name="Mondo S.J."/>
            <person name="Salamov A.A."/>
            <person name="Labutti K."/>
            <person name="Zhao Z."/>
            <person name="Chiniquy J."/>
            <person name="Barry K."/>
            <person name="Brewer H.M."/>
            <person name="Purvine S.O."/>
            <person name="Wright A.T."/>
            <person name="Boxma B."/>
            <person name="Van Alen T."/>
            <person name="Hackstein J.H."/>
            <person name="Baker S.E."/>
            <person name="Grigoriev I.V."/>
            <person name="O'Malley M.A."/>
        </authorList>
    </citation>
    <scope>NUCLEOTIDE SEQUENCE [LARGE SCALE GENOMIC DNA]</scope>
    <source>
        <strain evidence="2">finn</strain>
    </source>
</reference>
<proteinExistence type="predicted"/>
<dbReference type="OrthoDB" id="10678999at2759"/>